<feature type="transmembrane region" description="Helical" evidence="1">
    <location>
        <begin position="12"/>
        <end position="32"/>
    </location>
</feature>
<name>A0A7T7AJC2_9BURK</name>
<evidence type="ECO:0000313" key="2">
    <source>
        <dbReference type="EMBL" id="QQK04755.1"/>
    </source>
</evidence>
<reference evidence="2 3" key="1">
    <citation type="submission" date="2020-12" db="EMBL/GenBank/DDBJ databases">
        <title>Complete genome sequence of Burkholderia anthina BJQ0011.</title>
        <authorList>
            <person name="Xu Y."/>
        </authorList>
    </citation>
    <scope>NUCLEOTIDE SEQUENCE [LARGE SCALE GENOMIC DNA]</scope>
    <source>
        <strain evidence="2 3">BJQ0011</strain>
    </source>
</reference>
<keyword evidence="1" id="KW-0812">Transmembrane</keyword>
<accession>A0A7T7AJC2</accession>
<evidence type="ECO:0000313" key="3">
    <source>
        <dbReference type="Proteomes" id="UP000596205"/>
    </source>
</evidence>
<keyword evidence="1" id="KW-0472">Membrane</keyword>
<dbReference type="AlphaFoldDB" id="A0A7T7AJC2"/>
<protein>
    <submittedName>
        <fullName evidence="2">Uncharacterized protein</fullName>
    </submittedName>
</protein>
<organism evidence="2 3">
    <name type="scientific">Burkholderia anthina</name>
    <dbReference type="NCBI Taxonomy" id="179879"/>
    <lineage>
        <taxon>Bacteria</taxon>
        <taxon>Pseudomonadati</taxon>
        <taxon>Pseudomonadota</taxon>
        <taxon>Betaproteobacteria</taxon>
        <taxon>Burkholderiales</taxon>
        <taxon>Burkholderiaceae</taxon>
        <taxon>Burkholderia</taxon>
        <taxon>Burkholderia cepacia complex</taxon>
    </lineage>
</organism>
<proteinExistence type="predicted"/>
<dbReference type="Proteomes" id="UP000596205">
    <property type="component" value="Chromosome 2"/>
</dbReference>
<evidence type="ECO:0000256" key="1">
    <source>
        <dbReference type="SAM" id="Phobius"/>
    </source>
</evidence>
<dbReference type="KEGG" id="bann:JFN94_25850"/>
<dbReference type="RefSeq" id="WP_199568797.1">
    <property type="nucleotide sequence ID" value="NZ_CP066770.1"/>
</dbReference>
<gene>
    <name evidence="2" type="ORF">JFN94_25850</name>
</gene>
<dbReference type="EMBL" id="CP066770">
    <property type="protein sequence ID" value="QQK04755.1"/>
    <property type="molecule type" value="Genomic_DNA"/>
</dbReference>
<sequence length="169" mass="17543">MTDLPSFGSPMGAGFFGGTFLLDSVYYAMVVAPKSAERSDVVVADATAMAQATSYADGHANTAALASSGEGLASAITGLVIGEQGDLYIPSRDELATIFSNLLAFPGSALAIGAEQGFNEVPYLTSTALGPDLLWNQNPFLGYQCQDDKRDSILVRPIWRIAIDGAGGA</sequence>
<keyword evidence="1" id="KW-1133">Transmembrane helix</keyword>